<dbReference type="AlphaFoldDB" id="C6WB86"/>
<reference evidence="1 2" key="1">
    <citation type="journal article" date="2009" name="Stand. Genomic Sci.">
        <title>Complete genome sequence of Actinosynnema mirum type strain (101).</title>
        <authorList>
            <person name="Land M."/>
            <person name="Lapidus A."/>
            <person name="Mayilraj S."/>
            <person name="Chen F."/>
            <person name="Copeland A."/>
            <person name="Del Rio T.G."/>
            <person name="Nolan M."/>
            <person name="Lucas S."/>
            <person name="Tice H."/>
            <person name="Cheng J.F."/>
            <person name="Chertkov O."/>
            <person name="Bruce D."/>
            <person name="Goodwin L."/>
            <person name="Pitluck S."/>
            <person name="Rohde M."/>
            <person name="Goker M."/>
            <person name="Pati A."/>
            <person name="Ivanova N."/>
            <person name="Mavromatis K."/>
            <person name="Chen A."/>
            <person name="Palaniappan K."/>
            <person name="Hauser L."/>
            <person name="Chang Y.J."/>
            <person name="Jeffries C.C."/>
            <person name="Brettin T."/>
            <person name="Detter J.C."/>
            <person name="Han C."/>
            <person name="Chain P."/>
            <person name="Tindall B.J."/>
            <person name="Bristow J."/>
            <person name="Eisen J.A."/>
            <person name="Markowitz V."/>
            <person name="Hugenholtz P."/>
            <person name="Kyrpides N.C."/>
            <person name="Klenk H.P."/>
        </authorList>
    </citation>
    <scope>NUCLEOTIDE SEQUENCE [LARGE SCALE GENOMIC DNA]</scope>
    <source>
        <strain evidence="2">ATCC 29888 / DSM 43827 / JCM 3225 / NBRC 14064 / NCIMB 13271 / NRRL B-12336 / IMRU 3971 / 101</strain>
    </source>
</reference>
<dbReference type="EMBL" id="CP001630">
    <property type="protein sequence ID" value="ACU39377.1"/>
    <property type="molecule type" value="Genomic_DNA"/>
</dbReference>
<sequence>MTAALRTVAPTGRASWPRILLSGEAGAGLAWTAADFSRDSRLGGMYWLSVAGEDAHALGAVDGARYDILDHDGTWSDLYEQVCAAWDVAHAAVEAGGLPVALTVDSMSGIRAMLAELADTRARRRTAGALAARGLDPAPAYSSEVEVLVGADLWTLVGGRHRQLMGKILTWPGPVVMTAREQVGADGRWSLRAQDGLEHDVTAWVRCTRDDLPEILRLDVPRRGRLSPAARAELRREYSLRRLVWDWCGCTSETRAPQRPMLDADQVLPGEQPLTPVAAPPVRTARPVRRAPVAALPTPPAVESGRRVANLLDRFLALGTRSEINALWDSLLDLTDDERDTDVSGLITPDIRAGLGIPDGPCTLHALATEAARHVHRTGQPLVVAGAAETGAA</sequence>
<dbReference type="HOGENOM" id="CLU_701383_0_0_11"/>
<dbReference type="Proteomes" id="UP000002213">
    <property type="component" value="Chromosome"/>
</dbReference>
<gene>
    <name evidence="1" type="ordered locus">Amir_5559</name>
</gene>
<accession>C6WB86</accession>
<evidence type="ECO:0000313" key="2">
    <source>
        <dbReference type="Proteomes" id="UP000002213"/>
    </source>
</evidence>
<organism evidence="1 2">
    <name type="scientific">Actinosynnema mirum (strain ATCC 29888 / DSM 43827 / JCM 3225 / NBRC 14064 / NCIMB 13271 / NRRL B-12336 / IMRU 3971 / 101)</name>
    <dbReference type="NCBI Taxonomy" id="446462"/>
    <lineage>
        <taxon>Bacteria</taxon>
        <taxon>Bacillati</taxon>
        <taxon>Actinomycetota</taxon>
        <taxon>Actinomycetes</taxon>
        <taxon>Pseudonocardiales</taxon>
        <taxon>Pseudonocardiaceae</taxon>
        <taxon>Actinosynnema</taxon>
    </lineage>
</organism>
<protein>
    <submittedName>
        <fullName evidence="1">Uncharacterized protein</fullName>
    </submittedName>
</protein>
<keyword evidence="2" id="KW-1185">Reference proteome</keyword>
<name>C6WB86_ACTMD</name>
<proteinExistence type="predicted"/>
<evidence type="ECO:0000313" key="1">
    <source>
        <dbReference type="EMBL" id="ACU39377.1"/>
    </source>
</evidence>
<dbReference type="KEGG" id="ami:Amir_5559"/>
<dbReference type="eggNOG" id="ENOG502ZAVF">
    <property type="taxonomic scope" value="Bacteria"/>
</dbReference>
<dbReference type="RefSeq" id="WP_015804262.1">
    <property type="nucleotide sequence ID" value="NC_013093.1"/>
</dbReference>
<dbReference type="STRING" id="446462.Amir_5559"/>
<dbReference type="OrthoDB" id="3848202at2"/>